<evidence type="ECO:0000256" key="1">
    <source>
        <dbReference type="ARBA" id="ARBA00004604"/>
    </source>
</evidence>
<feature type="domain" description="Clp1 P-loop" evidence="11">
    <location>
        <begin position="555"/>
        <end position="701"/>
    </location>
</feature>
<evidence type="ECO:0000256" key="8">
    <source>
        <dbReference type="ARBA" id="ARBA00023242"/>
    </source>
</evidence>
<gene>
    <name evidence="14" type="ORF">ABMA28_006223</name>
</gene>
<keyword evidence="8" id="KW-0539">Nucleus</keyword>
<feature type="region of interest" description="Disordered" evidence="10">
    <location>
        <begin position="55"/>
        <end position="119"/>
    </location>
</feature>
<evidence type="ECO:0000256" key="5">
    <source>
        <dbReference type="ARBA" id="ARBA00022741"/>
    </source>
</evidence>
<dbReference type="Pfam" id="PF24419">
    <property type="entry name" value="Cupin_NOL9"/>
    <property type="match status" value="1"/>
</dbReference>
<feature type="compositionally biased region" description="Basic and acidic residues" evidence="10">
    <location>
        <begin position="1"/>
        <end position="26"/>
    </location>
</feature>
<comment type="caution">
    <text evidence="14">The sequence shown here is derived from an EMBL/GenBank/DDBJ whole genome shotgun (WGS) entry which is preliminary data.</text>
</comment>
<dbReference type="InterPro" id="IPR057570">
    <property type="entry name" value="NOL9_C"/>
</dbReference>
<evidence type="ECO:0000259" key="11">
    <source>
        <dbReference type="Pfam" id="PF16575"/>
    </source>
</evidence>
<dbReference type="EMBL" id="JBEDNZ010000019">
    <property type="protein sequence ID" value="KAL0820316.1"/>
    <property type="molecule type" value="Genomic_DNA"/>
</dbReference>
<dbReference type="InterPro" id="IPR057573">
    <property type="entry name" value="NOL9_N"/>
</dbReference>
<dbReference type="AlphaFoldDB" id="A0ABD0SKF7"/>
<keyword evidence="6" id="KW-0418">Kinase</keyword>
<evidence type="ECO:0000256" key="4">
    <source>
        <dbReference type="ARBA" id="ARBA00022679"/>
    </source>
</evidence>
<evidence type="ECO:0000256" key="2">
    <source>
        <dbReference type="ARBA" id="ARBA00011003"/>
    </source>
</evidence>
<name>A0ABD0SKF7_LOXSC</name>
<evidence type="ECO:0000313" key="15">
    <source>
        <dbReference type="Proteomes" id="UP001549921"/>
    </source>
</evidence>
<feature type="domain" description="NOL9 N-terminal" evidence="12">
    <location>
        <begin position="376"/>
        <end position="523"/>
    </location>
</feature>
<dbReference type="GO" id="GO:0005524">
    <property type="term" value="F:ATP binding"/>
    <property type="evidence" value="ECO:0007669"/>
    <property type="project" value="UniProtKB-KW"/>
</dbReference>
<protein>
    <recommendedName>
        <fullName evidence="9">Polynucleotide 5'-hydroxyl-kinase NOL9</fullName>
    </recommendedName>
</protein>
<dbReference type="Gene3D" id="3.40.50.300">
    <property type="entry name" value="P-loop containing nucleotide triphosphate hydrolases"/>
    <property type="match status" value="1"/>
</dbReference>
<evidence type="ECO:0000256" key="6">
    <source>
        <dbReference type="ARBA" id="ARBA00022777"/>
    </source>
</evidence>
<proteinExistence type="inferred from homology"/>
<dbReference type="PANTHER" id="PTHR12755">
    <property type="entry name" value="CLEAVAGE/POLYADENYLATION FACTOR IA SUBUNIT CLP1P"/>
    <property type="match status" value="1"/>
</dbReference>
<dbReference type="Pfam" id="PF16575">
    <property type="entry name" value="CLP1_P"/>
    <property type="match status" value="1"/>
</dbReference>
<keyword evidence="7" id="KW-0067">ATP-binding</keyword>
<dbReference type="GO" id="GO:0006364">
    <property type="term" value="P:rRNA processing"/>
    <property type="evidence" value="ECO:0007669"/>
    <property type="project" value="UniProtKB-KW"/>
</dbReference>
<dbReference type="EMBL" id="JBEDNZ010000019">
    <property type="protein sequence ID" value="KAL0820315.1"/>
    <property type="molecule type" value="Genomic_DNA"/>
</dbReference>
<reference evidence="14 15" key="1">
    <citation type="submission" date="2024-06" db="EMBL/GenBank/DDBJ databases">
        <title>A chromosome-level genome assembly of beet webworm, Loxostege sticticalis.</title>
        <authorList>
            <person name="Zhang Y."/>
        </authorList>
    </citation>
    <scope>NUCLEOTIDE SEQUENCE [LARGE SCALE GENOMIC DNA]</scope>
    <source>
        <strain evidence="14">AQ028</strain>
        <tissue evidence="14">Male pupae</tissue>
    </source>
</reference>
<feature type="compositionally biased region" description="Basic and acidic residues" evidence="10">
    <location>
        <begin position="93"/>
        <end position="103"/>
    </location>
</feature>
<comment type="subcellular location">
    <subcellularLocation>
        <location evidence="1">Nucleus</location>
        <location evidence="1">Nucleolus</location>
    </subcellularLocation>
</comment>
<dbReference type="Proteomes" id="UP001549921">
    <property type="component" value="Unassembled WGS sequence"/>
</dbReference>
<dbReference type="InterPro" id="IPR027417">
    <property type="entry name" value="P-loop_NTPase"/>
</dbReference>
<dbReference type="PANTHER" id="PTHR12755:SF3">
    <property type="entry name" value="POLYNUCLEOTIDE 5'-HYDROXYL-KINASE NOL9"/>
    <property type="match status" value="1"/>
</dbReference>
<accession>A0ABD0SKF7</accession>
<evidence type="ECO:0000259" key="13">
    <source>
        <dbReference type="Pfam" id="PF25467"/>
    </source>
</evidence>
<dbReference type="GO" id="GO:0016301">
    <property type="term" value="F:kinase activity"/>
    <property type="evidence" value="ECO:0007669"/>
    <property type="project" value="UniProtKB-KW"/>
</dbReference>
<dbReference type="InterPro" id="IPR032319">
    <property type="entry name" value="CLP1_P"/>
</dbReference>
<keyword evidence="5" id="KW-0547">Nucleotide-binding</keyword>
<feature type="region of interest" description="Disordered" evidence="10">
    <location>
        <begin position="1"/>
        <end position="27"/>
    </location>
</feature>
<evidence type="ECO:0000256" key="10">
    <source>
        <dbReference type="SAM" id="MobiDB-lite"/>
    </source>
</evidence>
<organism evidence="14 15">
    <name type="scientific">Loxostege sticticalis</name>
    <name type="common">Beet webworm moth</name>
    <dbReference type="NCBI Taxonomy" id="481309"/>
    <lineage>
        <taxon>Eukaryota</taxon>
        <taxon>Metazoa</taxon>
        <taxon>Ecdysozoa</taxon>
        <taxon>Arthropoda</taxon>
        <taxon>Hexapoda</taxon>
        <taxon>Insecta</taxon>
        <taxon>Pterygota</taxon>
        <taxon>Neoptera</taxon>
        <taxon>Endopterygota</taxon>
        <taxon>Lepidoptera</taxon>
        <taxon>Glossata</taxon>
        <taxon>Ditrysia</taxon>
        <taxon>Pyraloidea</taxon>
        <taxon>Crambidae</taxon>
        <taxon>Pyraustinae</taxon>
        <taxon>Loxostege</taxon>
    </lineage>
</organism>
<evidence type="ECO:0000256" key="7">
    <source>
        <dbReference type="ARBA" id="ARBA00022840"/>
    </source>
</evidence>
<dbReference type="GO" id="GO:0005730">
    <property type="term" value="C:nucleolus"/>
    <property type="evidence" value="ECO:0007669"/>
    <property type="project" value="UniProtKB-SubCell"/>
</dbReference>
<evidence type="ECO:0000256" key="3">
    <source>
        <dbReference type="ARBA" id="ARBA00022552"/>
    </source>
</evidence>
<dbReference type="InterPro" id="IPR045116">
    <property type="entry name" value="Clp1/Grc3"/>
</dbReference>
<sequence length="920" mass="103063">MDFFEKAHVVKRDSSRKDHKSEEAVKKQLKQMLNSYKKSDSNLIKSCEDKFDPTRFNEDSSSVSGFSDLNLTNSSNEIDETIGTLGSDSEEESTSHMEEHKENNPSNPVQRDNKKSENSVISLESISELEDDIQTISDNVSLEVTLDSSSIASDMISLDTSLAESVTENDFDQSELFDADGSLANKILEKLEKKGVVKKRGKKRKLENQKMETIMDDFVETQVSDVQVEDSSNDADDQDNIHSMSDTNSSDFVSLLATDMAAQSLSDILGEYRHPTTKNLPSESQNQCSTNNSGIFSVEDMNVEDIQIQEDESVDSQLDLNSDYDLPMDELINISDIDTSIQPHSRSTSVYDTTLQSEDTSEKEMSQQSMDNSFLSSVKVYYGHSSCILVLTHPAELYIHGKVTVKALGGTMEIFGHTLKDKPCNVYAPNYNYAHCLKTVENETESSGLFRKLASEGVSVADAEEIVTGIGQYDGIVSLKKLTNPKMDFVENNFMVADLFTKMGKNVDNNLRKPSQLLGCSLYSTRPWTVFEEIPCWNQALKCGSEERSRGIMCGGKGLGKSTFLRYCVNRLLHQGPVLVVDLDPGQAEFTVAGNISATVVDKPLLGPNFTHLKTPVRMLNIGMINTMDNPRRYAAAVSDLIRHCNNDEQLKSMPWLINTMGMCNAMGLKFMTLIILQAQPTYLFQIDNKNPKKRFETHLTPHNVLKLYQDSYIHDYLFKNVRNPQVNYKFFVANHARSSGKSNSSLSPRDERYLNFLAYFGGLLKSRHDTGLLGIVPFEVKLGDLHIGLNIKITHTAVTKVINGKIIALCQLTTLDNGGKVFTLRDKPLVCHGHGLIRGVDLEKGTLYILTPTPVDKLSAVDTLVYADWVPELRGQEKHLPDGITVPYRTDTTYQQRQLMFAPRRRFNPLQLLKMSRNS</sequence>
<dbReference type="Pfam" id="PF25467">
    <property type="entry name" value="NOL9_C"/>
    <property type="match status" value="1"/>
</dbReference>
<evidence type="ECO:0000259" key="12">
    <source>
        <dbReference type="Pfam" id="PF24419"/>
    </source>
</evidence>
<keyword evidence="3" id="KW-0698">rRNA processing</keyword>
<keyword evidence="4" id="KW-0808">Transferase</keyword>
<evidence type="ECO:0000313" key="14">
    <source>
        <dbReference type="EMBL" id="KAL0820315.1"/>
    </source>
</evidence>
<comment type="similarity">
    <text evidence="2">Belongs to the Clp1 family. NOL9/GRC3 subfamily.</text>
</comment>
<evidence type="ECO:0000256" key="9">
    <source>
        <dbReference type="ARBA" id="ARBA00071212"/>
    </source>
</evidence>
<feature type="compositionally biased region" description="Polar residues" evidence="10">
    <location>
        <begin position="59"/>
        <end position="76"/>
    </location>
</feature>
<feature type="domain" description="NOL9 C-terminal" evidence="13">
    <location>
        <begin position="777"/>
        <end position="868"/>
    </location>
</feature>